<organism evidence="2 3">
    <name type="scientific">Streptomyces canarius</name>
    <dbReference type="NCBI Taxonomy" id="285453"/>
    <lineage>
        <taxon>Bacteria</taxon>
        <taxon>Bacillati</taxon>
        <taxon>Actinomycetota</taxon>
        <taxon>Actinomycetes</taxon>
        <taxon>Kitasatosporales</taxon>
        <taxon>Streptomycetaceae</taxon>
        <taxon>Streptomyces</taxon>
    </lineage>
</organism>
<reference evidence="3" key="1">
    <citation type="journal article" date="2019" name="Int. J. Syst. Evol. Microbiol.">
        <title>The Global Catalogue of Microorganisms (GCM) 10K type strain sequencing project: providing services to taxonomists for standard genome sequencing and annotation.</title>
        <authorList>
            <consortium name="The Broad Institute Genomics Platform"/>
            <consortium name="The Broad Institute Genome Sequencing Center for Infectious Disease"/>
            <person name="Wu L."/>
            <person name="Ma J."/>
        </authorList>
    </citation>
    <scope>NUCLEOTIDE SEQUENCE [LARGE SCALE GENOMIC DNA]</scope>
    <source>
        <strain evidence="3">JCM 4733</strain>
    </source>
</reference>
<sequence length="413" mass="44241">MPEPSQEHIGRRVRIARIAAGLSQGELAGLVGRSVHWIEDIEAGRLGLDRYSLICAIAETCQVDVVWLLGQPYRLSREAGSTAYSFIPALRAVLRRASLILSNHPGLAPTSETGDIERMRVRGTAVSRARQKASLADAASLLPALLEELNTALLTHDRGPERTAVLTLVVDVARNARQTLNQLGYPDLAWNAAEVAAGAATQLDDPIAKAAVAWDRCGAMLHQGSMPETEAIALAALRDLEPLTSGGDEAALALQGALTLRHVIACARAGRTEDAWEHARRALEIAGRLPAGFADLRFHTVFGRVNVQVHAAEVGVEIEEPGKGLSFVRDVNVADVPSRERLTHYKIDRARALQQMGKAADAVLTLREAAAGAPLYVYAHPMARALVEDLARRGVPSQAAALSGLVRKMSLVA</sequence>
<evidence type="ECO:0000313" key="2">
    <source>
        <dbReference type="EMBL" id="GHA51682.1"/>
    </source>
</evidence>
<gene>
    <name evidence="2" type="ORF">GCM10010345_65300</name>
</gene>
<dbReference type="Gene3D" id="1.10.260.40">
    <property type="entry name" value="lambda repressor-like DNA-binding domains"/>
    <property type="match status" value="1"/>
</dbReference>
<accession>A0ABQ3D141</accession>
<evidence type="ECO:0000313" key="3">
    <source>
        <dbReference type="Proteomes" id="UP000653644"/>
    </source>
</evidence>
<feature type="domain" description="HTH cro/C1-type" evidence="1">
    <location>
        <begin position="13"/>
        <end position="68"/>
    </location>
</feature>
<dbReference type="PROSITE" id="PS50943">
    <property type="entry name" value="HTH_CROC1"/>
    <property type="match status" value="1"/>
</dbReference>
<dbReference type="Pfam" id="PF13560">
    <property type="entry name" value="HTH_31"/>
    <property type="match status" value="1"/>
</dbReference>
<dbReference type="InterPro" id="IPR001387">
    <property type="entry name" value="Cro/C1-type_HTH"/>
</dbReference>
<dbReference type="SUPFAM" id="SSF47413">
    <property type="entry name" value="lambda repressor-like DNA-binding domains"/>
    <property type="match status" value="1"/>
</dbReference>
<dbReference type="InterPro" id="IPR010982">
    <property type="entry name" value="Lambda_DNA-bd_dom_sf"/>
</dbReference>
<dbReference type="RefSeq" id="WP_189891903.1">
    <property type="nucleotide sequence ID" value="NZ_BMVN01000030.1"/>
</dbReference>
<name>A0ABQ3D141_9ACTN</name>
<dbReference type="SMART" id="SM00530">
    <property type="entry name" value="HTH_XRE"/>
    <property type="match status" value="1"/>
</dbReference>
<dbReference type="CDD" id="cd00093">
    <property type="entry name" value="HTH_XRE"/>
    <property type="match status" value="1"/>
</dbReference>
<dbReference type="Proteomes" id="UP000653644">
    <property type="component" value="Unassembled WGS sequence"/>
</dbReference>
<comment type="caution">
    <text evidence="2">The sequence shown here is derived from an EMBL/GenBank/DDBJ whole genome shotgun (WGS) entry which is preliminary data.</text>
</comment>
<proteinExistence type="predicted"/>
<evidence type="ECO:0000259" key="1">
    <source>
        <dbReference type="PROSITE" id="PS50943"/>
    </source>
</evidence>
<protein>
    <recommendedName>
        <fullName evidence="1">HTH cro/C1-type domain-containing protein</fullName>
    </recommendedName>
</protein>
<dbReference type="EMBL" id="BMVN01000030">
    <property type="protein sequence ID" value="GHA51682.1"/>
    <property type="molecule type" value="Genomic_DNA"/>
</dbReference>
<keyword evidence="3" id="KW-1185">Reference proteome</keyword>